<dbReference type="AlphaFoldDB" id="A0A383BY32"/>
<accession>A0A383BY32</accession>
<proteinExistence type="predicted"/>
<name>A0A383BY32_9ZZZZ</name>
<evidence type="ECO:0000313" key="1">
    <source>
        <dbReference type="EMBL" id="SVE25077.1"/>
    </source>
</evidence>
<organism evidence="1">
    <name type="scientific">marine metagenome</name>
    <dbReference type="NCBI Taxonomy" id="408172"/>
    <lineage>
        <taxon>unclassified sequences</taxon>
        <taxon>metagenomes</taxon>
        <taxon>ecological metagenomes</taxon>
    </lineage>
</organism>
<gene>
    <name evidence="1" type="ORF">METZ01_LOCUS477931</name>
</gene>
<reference evidence="1" key="1">
    <citation type="submission" date="2018-05" db="EMBL/GenBank/DDBJ databases">
        <authorList>
            <person name="Lanie J.A."/>
            <person name="Ng W.-L."/>
            <person name="Kazmierczak K.M."/>
            <person name="Andrzejewski T.M."/>
            <person name="Davidsen T.M."/>
            <person name="Wayne K.J."/>
            <person name="Tettelin H."/>
            <person name="Glass J.I."/>
            <person name="Rusch D."/>
            <person name="Podicherti R."/>
            <person name="Tsui H.-C.T."/>
            <person name="Winkler M.E."/>
        </authorList>
    </citation>
    <scope>NUCLEOTIDE SEQUENCE</scope>
</reference>
<sequence length="30" mass="3516">MSRLKKLYEKDGYIVLKNIIPSEILIHLTS</sequence>
<protein>
    <submittedName>
        <fullName evidence="1">Uncharacterized protein</fullName>
    </submittedName>
</protein>
<feature type="non-terminal residue" evidence="1">
    <location>
        <position position="30"/>
    </location>
</feature>
<dbReference type="EMBL" id="UINC01204382">
    <property type="protein sequence ID" value="SVE25077.1"/>
    <property type="molecule type" value="Genomic_DNA"/>
</dbReference>